<dbReference type="InterPro" id="IPR057336">
    <property type="entry name" value="GerAC_N"/>
</dbReference>
<gene>
    <name evidence="10" type="ORF">HNQ94_001807</name>
</gene>
<feature type="domain" description="Spore germination GerAC-like C-terminal" evidence="8">
    <location>
        <begin position="209"/>
        <end position="376"/>
    </location>
</feature>
<dbReference type="RefSeq" id="WP_174497856.1">
    <property type="nucleotide sequence ID" value="NZ_CADDWK010000021.1"/>
</dbReference>
<dbReference type="InterPro" id="IPR046953">
    <property type="entry name" value="Spore_GerAC-like_C"/>
</dbReference>
<evidence type="ECO:0000259" key="9">
    <source>
        <dbReference type="Pfam" id="PF25198"/>
    </source>
</evidence>
<dbReference type="InterPro" id="IPR008844">
    <property type="entry name" value="Spore_GerAC-like"/>
</dbReference>
<comment type="caution">
    <text evidence="10">The sequence shown here is derived from an EMBL/GenBank/DDBJ whole genome shotgun (WGS) entry which is preliminary data.</text>
</comment>
<keyword evidence="3" id="KW-0309">Germination</keyword>
<dbReference type="AlphaFoldDB" id="A0A841Q4K2"/>
<keyword evidence="5" id="KW-0472">Membrane</keyword>
<reference evidence="10 11" key="1">
    <citation type="submission" date="2020-08" db="EMBL/GenBank/DDBJ databases">
        <title>Genomic Encyclopedia of Type Strains, Phase IV (KMG-IV): sequencing the most valuable type-strain genomes for metagenomic binning, comparative biology and taxonomic classification.</title>
        <authorList>
            <person name="Goeker M."/>
        </authorList>
    </citation>
    <scope>NUCLEOTIDE SEQUENCE [LARGE SCALE GENOMIC DNA]</scope>
    <source>
        <strain evidence="10 11">DSM 19612</strain>
    </source>
</reference>
<protein>
    <submittedName>
        <fullName evidence="10">Spore germination protein</fullName>
    </submittedName>
</protein>
<sequence length="384" mass="43863">MNKWISYPLICIFLLILAGCWDRVEIEERGFVIAVGLDKAENGEGFELTQQIVVPGKFGPDSASGGSGDAYLNITRQGETMFEIIREVAAETSRSPFYEHFKLVIISSELAEEENNLPHILDHFIRYHEMRRATKVMIAKGSAKEILEVEPKNERLPAIYIDSISVNNFKNSRMVPVSRIGDLHEQLLNENSYTIQKVEKGEETVKVVGNAVIEGKTNSLIGFLEAEGTEGMNFLTGEIQGGIIKTKYKGQDIVYDMKTTNHKVKTIIDNQNNVTIEVKIQSEGSIGEALLPLNFEDPKVIESIEQQIEQEIKDKVMNTFEKVQEEFKVDIFGFGNYLEQQHYQKWQEIKKDWEQGENYFSQSTLKPKVNIRIRRSENILKSYK</sequence>
<dbReference type="Pfam" id="PF05504">
    <property type="entry name" value="Spore_GerAC"/>
    <property type="match status" value="1"/>
</dbReference>
<evidence type="ECO:0000256" key="2">
    <source>
        <dbReference type="ARBA" id="ARBA00007886"/>
    </source>
</evidence>
<keyword evidence="7" id="KW-0449">Lipoprotein</keyword>
<dbReference type="Gene3D" id="6.20.190.10">
    <property type="entry name" value="Nutrient germinant receptor protein C, domain 1"/>
    <property type="match status" value="1"/>
</dbReference>
<comment type="similarity">
    <text evidence="2">Belongs to the GerABKC lipoprotein family.</text>
</comment>
<keyword evidence="11" id="KW-1185">Reference proteome</keyword>
<keyword evidence="4" id="KW-0732">Signal</keyword>
<dbReference type="Proteomes" id="UP000581688">
    <property type="component" value="Unassembled WGS sequence"/>
</dbReference>
<dbReference type="Gene3D" id="3.30.300.210">
    <property type="entry name" value="Nutrient germinant receptor protein C, domain 3"/>
    <property type="match status" value="1"/>
</dbReference>
<dbReference type="GO" id="GO:0016020">
    <property type="term" value="C:membrane"/>
    <property type="evidence" value="ECO:0007669"/>
    <property type="project" value="UniProtKB-SubCell"/>
</dbReference>
<evidence type="ECO:0000256" key="7">
    <source>
        <dbReference type="ARBA" id="ARBA00023288"/>
    </source>
</evidence>
<keyword evidence="6" id="KW-0564">Palmitate</keyword>
<evidence type="ECO:0000313" key="10">
    <source>
        <dbReference type="EMBL" id="MBB6453359.1"/>
    </source>
</evidence>
<evidence type="ECO:0000313" key="11">
    <source>
        <dbReference type="Proteomes" id="UP000581688"/>
    </source>
</evidence>
<dbReference type="PANTHER" id="PTHR35789:SF1">
    <property type="entry name" value="SPORE GERMINATION PROTEIN B3"/>
    <property type="match status" value="1"/>
</dbReference>
<dbReference type="InterPro" id="IPR038501">
    <property type="entry name" value="Spore_GerAC_C_sf"/>
</dbReference>
<evidence type="ECO:0000256" key="5">
    <source>
        <dbReference type="ARBA" id="ARBA00023136"/>
    </source>
</evidence>
<evidence type="ECO:0000256" key="6">
    <source>
        <dbReference type="ARBA" id="ARBA00023139"/>
    </source>
</evidence>
<accession>A0A841Q4K2</accession>
<dbReference type="PANTHER" id="PTHR35789">
    <property type="entry name" value="SPORE GERMINATION PROTEIN B3"/>
    <property type="match status" value="1"/>
</dbReference>
<organism evidence="10 11">
    <name type="scientific">Salirhabdus euzebyi</name>
    <dbReference type="NCBI Taxonomy" id="394506"/>
    <lineage>
        <taxon>Bacteria</taxon>
        <taxon>Bacillati</taxon>
        <taxon>Bacillota</taxon>
        <taxon>Bacilli</taxon>
        <taxon>Bacillales</taxon>
        <taxon>Bacillaceae</taxon>
        <taxon>Salirhabdus</taxon>
    </lineage>
</organism>
<comment type="subcellular location">
    <subcellularLocation>
        <location evidence="1">Membrane</location>
        <topology evidence="1">Lipid-anchor</topology>
    </subcellularLocation>
</comment>
<evidence type="ECO:0000256" key="1">
    <source>
        <dbReference type="ARBA" id="ARBA00004635"/>
    </source>
</evidence>
<evidence type="ECO:0000259" key="8">
    <source>
        <dbReference type="Pfam" id="PF05504"/>
    </source>
</evidence>
<dbReference type="GO" id="GO:0009847">
    <property type="term" value="P:spore germination"/>
    <property type="evidence" value="ECO:0007669"/>
    <property type="project" value="InterPro"/>
</dbReference>
<proteinExistence type="inferred from homology"/>
<name>A0A841Q4K2_9BACI</name>
<dbReference type="NCBIfam" id="TIGR02887">
    <property type="entry name" value="spore_ger_x_C"/>
    <property type="match status" value="1"/>
</dbReference>
<dbReference type="PROSITE" id="PS51257">
    <property type="entry name" value="PROKAR_LIPOPROTEIN"/>
    <property type="match status" value="1"/>
</dbReference>
<evidence type="ECO:0000256" key="3">
    <source>
        <dbReference type="ARBA" id="ARBA00022544"/>
    </source>
</evidence>
<dbReference type="Pfam" id="PF25198">
    <property type="entry name" value="Spore_GerAC_N"/>
    <property type="match status" value="1"/>
</dbReference>
<evidence type="ECO:0000256" key="4">
    <source>
        <dbReference type="ARBA" id="ARBA00022729"/>
    </source>
</evidence>
<dbReference type="EMBL" id="JACHGH010000004">
    <property type="protein sequence ID" value="MBB6453359.1"/>
    <property type="molecule type" value="Genomic_DNA"/>
</dbReference>
<feature type="domain" description="Spore germination protein N-terminal" evidence="9">
    <location>
        <begin position="22"/>
        <end position="196"/>
    </location>
</feature>